<accession>A0A084XW07</accession>
<sequence>MKSQGLFHYGDIRAMAHTDQMVADLKAMADGWLACADADQADINRYDAVEVDALPPAGEAMIESPEDRAKRFRAIREMRVVAVQVRRNCAVELQQYLARNRK</sequence>
<dbReference type="RefSeq" id="WP_034929667.1">
    <property type="nucleotide sequence ID" value="NZ_JDSS02000039.1"/>
</dbReference>
<dbReference type="AlphaFoldDB" id="A0A084XW07"/>
<dbReference type="STRING" id="1457154.CAPSK01_004016"/>
<proteinExistence type="predicted"/>
<evidence type="ECO:0000313" key="1">
    <source>
        <dbReference type="EMBL" id="KFB66651.1"/>
    </source>
</evidence>
<gene>
    <name evidence="1" type="ORF">CAPSK01_004016</name>
</gene>
<organism evidence="1 2">
    <name type="scientific">Candidatus Accumulibacter vicinus</name>
    <dbReference type="NCBI Taxonomy" id="2954382"/>
    <lineage>
        <taxon>Bacteria</taxon>
        <taxon>Pseudomonadati</taxon>
        <taxon>Pseudomonadota</taxon>
        <taxon>Betaproteobacteria</taxon>
        <taxon>Candidatus Accumulibacter</taxon>
    </lineage>
</organism>
<dbReference type="Proteomes" id="UP000019812">
    <property type="component" value="Unassembled WGS sequence"/>
</dbReference>
<reference evidence="1 2" key="1">
    <citation type="submission" date="2014-07" db="EMBL/GenBank/DDBJ databases">
        <title>Expanding our view of genomic diversity in Candidatus Accumulibacter clades.</title>
        <authorList>
            <person name="Skennerton C.T."/>
            <person name="Barr J.J."/>
            <person name="Slater F.R."/>
            <person name="Bond P.L."/>
            <person name="Tyson G.W."/>
        </authorList>
    </citation>
    <scope>NUCLEOTIDE SEQUENCE [LARGE SCALE GENOMIC DNA]</scope>
    <source>
        <strain evidence="2">SK-01</strain>
    </source>
</reference>
<name>A0A084XW07_9PROT</name>
<protein>
    <submittedName>
        <fullName evidence="1">Uncharacterized protein</fullName>
    </submittedName>
</protein>
<comment type="caution">
    <text evidence="1">The sequence shown here is derived from an EMBL/GenBank/DDBJ whole genome shotgun (WGS) entry which is preliminary data.</text>
</comment>
<evidence type="ECO:0000313" key="2">
    <source>
        <dbReference type="Proteomes" id="UP000019812"/>
    </source>
</evidence>
<dbReference type="EMBL" id="JDSS02000039">
    <property type="protein sequence ID" value="KFB66651.1"/>
    <property type="molecule type" value="Genomic_DNA"/>
</dbReference>